<gene>
    <name evidence="2" type="ORF">LTR09_005527</name>
</gene>
<protein>
    <submittedName>
        <fullName evidence="2">Uncharacterized protein</fullName>
    </submittedName>
</protein>
<dbReference type="EMBL" id="JAWDJX010000016">
    <property type="protein sequence ID" value="KAK3053358.1"/>
    <property type="molecule type" value="Genomic_DNA"/>
</dbReference>
<proteinExistence type="predicted"/>
<dbReference type="AlphaFoldDB" id="A0AAJ0GC52"/>
<name>A0AAJ0GC52_9PEZI</name>
<feature type="compositionally biased region" description="Polar residues" evidence="1">
    <location>
        <begin position="35"/>
        <end position="45"/>
    </location>
</feature>
<dbReference type="Proteomes" id="UP001271007">
    <property type="component" value="Unassembled WGS sequence"/>
</dbReference>
<accession>A0AAJ0GC52</accession>
<evidence type="ECO:0000313" key="2">
    <source>
        <dbReference type="EMBL" id="KAK3053358.1"/>
    </source>
</evidence>
<reference evidence="2" key="1">
    <citation type="submission" date="2023-04" db="EMBL/GenBank/DDBJ databases">
        <title>Black Yeasts Isolated from many extreme environments.</title>
        <authorList>
            <person name="Coleine C."/>
            <person name="Stajich J.E."/>
            <person name="Selbmann L."/>
        </authorList>
    </citation>
    <scope>NUCLEOTIDE SEQUENCE</scope>
    <source>
        <strain evidence="2">CCFEE 5312</strain>
    </source>
</reference>
<sequence length="199" mass="21694">MAAQTATTTGGAAILPIRPAAANITVPPDRPALTDHNTTRPTGQASDFDDPLWSPPPPYLAEPAGSEVSKVELMTDKPLYIRIVDVLRDTRSVAEQIIRNAAIVLPKLNPEKYKKNPNPHYEVVNMEVAAPPGGHPTARYALAADGEIVVEGPTYRHAKDALTWLLVETVRMVSKEAPRAWDRDVEAVPVPSARWAREV</sequence>
<evidence type="ECO:0000256" key="1">
    <source>
        <dbReference type="SAM" id="MobiDB-lite"/>
    </source>
</evidence>
<organism evidence="2 3">
    <name type="scientific">Extremus antarcticus</name>
    <dbReference type="NCBI Taxonomy" id="702011"/>
    <lineage>
        <taxon>Eukaryota</taxon>
        <taxon>Fungi</taxon>
        <taxon>Dikarya</taxon>
        <taxon>Ascomycota</taxon>
        <taxon>Pezizomycotina</taxon>
        <taxon>Dothideomycetes</taxon>
        <taxon>Dothideomycetidae</taxon>
        <taxon>Mycosphaerellales</taxon>
        <taxon>Extremaceae</taxon>
        <taxon>Extremus</taxon>
    </lineage>
</organism>
<evidence type="ECO:0000313" key="3">
    <source>
        <dbReference type="Proteomes" id="UP001271007"/>
    </source>
</evidence>
<feature type="region of interest" description="Disordered" evidence="1">
    <location>
        <begin position="24"/>
        <end position="64"/>
    </location>
</feature>
<keyword evidence="3" id="KW-1185">Reference proteome</keyword>
<comment type="caution">
    <text evidence="2">The sequence shown here is derived from an EMBL/GenBank/DDBJ whole genome shotgun (WGS) entry which is preliminary data.</text>
</comment>